<accession>A0A845A5S7</accession>
<evidence type="ECO:0008006" key="4">
    <source>
        <dbReference type="Google" id="ProtNLM"/>
    </source>
</evidence>
<sequence length="713" mass="78512">MRGKAIFGVAASAFLTTAPAFACADSTCSPNWSLALADLSCSSQITLSPGNDTRVNLLLLKQQMIGGTVPNASYPAEDHWSHFGHNFFTWDDLQSAYHIAAPSLSYSDMMEIPYYGTRCASFSAGAAAFQRALAANSSLGESERQTLSAARLGMESVCAGSRTTWESNADVNPTPNFAPSLVDVKSKTGKAFLSYLTGAAGFYSGEWGKALDAFQSLTDTSDPWLRETANYMVARTELGAALAPAFDKWGYFQGTDKTDHAAAERGEQALANYLSRYPQGTYAASAEGLMSRAYWLGGKQSELAQTYQQMFAKGAMDVSTVNLINEIDNKLLLDDNAQNAIKDPMLLAARDLYQMRNAEYSAAPPLTLEQIEQQKPIFAKQPELFDYLLASHEFYIGKNYANVLQRIPIDTATAAFTPLDFSRQILRGMAMNEMGASGTEQFWKGMLGRAQGLYQRPTVELGLALYYEKKGAVSQVFADASPITDAMVRRRLLTYSASAELLRQQASAKDANRVEHHFALWTLLYKDLAVGAYDAFLQDYKMMPNDLAKDGEFTLYESIYAPDAPLSVLVDGETSNNGWNCPGLIQTISTLAGNSRNISAKLCLGEFYRLNGFDHFSFGEEPLAGELGGFVPGYAANRQAIRGDIYSSVIADRNATRDERAYALYRGIWCYARSGYNSCGGKDVPESTRKAWFERLKGEYGNTVWARELKYYW</sequence>
<keyword evidence="3" id="KW-1185">Reference proteome</keyword>
<name>A0A845A5S7_9SPHN</name>
<gene>
    <name evidence="2" type="ORF">GRI39_05725</name>
</gene>
<keyword evidence="1" id="KW-0732">Signal</keyword>
<dbReference type="InterPro" id="IPR011990">
    <property type="entry name" value="TPR-like_helical_dom_sf"/>
</dbReference>
<protein>
    <recommendedName>
        <fullName evidence="4">Outer membrane assembly lipoprotein YfiO</fullName>
    </recommendedName>
</protein>
<comment type="caution">
    <text evidence="2">The sequence shown here is derived from an EMBL/GenBank/DDBJ whole genome shotgun (WGS) entry which is preliminary data.</text>
</comment>
<reference evidence="2 3" key="1">
    <citation type="submission" date="2019-12" db="EMBL/GenBank/DDBJ databases">
        <title>Genomic-based taxomic classification of the family Erythrobacteraceae.</title>
        <authorList>
            <person name="Xu L."/>
        </authorList>
    </citation>
    <scope>NUCLEOTIDE SEQUENCE [LARGE SCALE GENOMIC DNA]</scope>
    <source>
        <strain evidence="2 3">DSM 18604</strain>
    </source>
</reference>
<dbReference type="AlphaFoldDB" id="A0A845A5S7"/>
<feature type="signal peptide" evidence="1">
    <location>
        <begin position="1"/>
        <end position="22"/>
    </location>
</feature>
<dbReference type="EMBL" id="WTYQ01000002">
    <property type="protein sequence ID" value="MXP25540.1"/>
    <property type="molecule type" value="Genomic_DNA"/>
</dbReference>
<evidence type="ECO:0000256" key="1">
    <source>
        <dbReference type="SAM" id="SignalP"/>
    </source>
</evidence>
<evidence type="ECO:0000313" key="2">
    <source>
        <dbReference type="EMBL" id="MXP25540.1"/>
    </source>
</evidence>
<proteinExistence type="predicted"/>
<organism evidence="2 3">
    <name type="scientific">Altericroceibacterium indicum</name>
    <dbReference type="NCBI Taxonomy" id="374177"/>
    <lineage>
        <taxon>Bacteria</taxon>
        <taxon>Pseudomonadati</taxon>
        <taxon>Pseudomonadota</taxon>
        <taxon>Alphaproteobacteria</taxon>
        <taxon>Sphingomonadales</taxon>
        <taxon>Erythrobacteraceae</taxon>
        <taxon>Altericroceibacterium</taxon>
    </lineage>
</organism>
<dbReference type="Gene3D" id="1.25.40.10">
    <property type="entry name" value="Tetratricopeptide repeat domain"/>
    <property type="match status" value="1"/>
</dbReference>
<feature type="chain" id="PRO_5032327508" description="Outer membrane assembly lipoprotein YfiO" evidence="1">
    <location>
        <begin position="23"/>
        <end position="713"/>
    </location>
</feature>
<evidence type="ECO:0000313" key="3">
    <source>
        <dbReference type="Proteomes" id="UP000460561"/>
    </source>
</evidence>
<dbReference type="Proteomes" id="UP000460561">
    <property type="component" value="Unassembled WGS sequence"/>
</dbReference>